<evidence type="ECO:0008006" key="4">
    <source>
        <dbReference type="Google" id="ProtNLM"/>
    </source>
</evidence>
<dbReference type="STRING" id="996342.SAMN05443551_1569"/>
<proteinExistence type="predicted"/>
<evidence type="ECO:0000256" key="1">
    <source>
        <dbReference type="SAM" id="Phobius"/>
    </source>
</evidence>
<dbReference type="Proteomes" id="UP000184221">
    <property type="component" value="Unassembled WGS sequence"/>
</dbReference>
<sequence>MLSLLKFQARAAVRRGLSVLIGGVFAAIGLGFLTQAAWSYLATQYSSLIASQVVGGVFVVMGLGVILLSKRRSKRAAARASTPTQNLAMVEAFLVGMQAGQSRGRG</sequence>
<name>A0A1M5R0N4_9RHOB</name>
<keyword evidence="3" id="KW-1185">Reference proteome</keyword>
<protein>
    <recommendedName>
        <fullName evidence="4">Holin-X, holin superfamily III</fullName>
    </recommendedName>
</protein>
<dbReference type="RefSeq" id="WP_072776952.1">
    <property type="nucleotide sequence ID" value="NZ_FQXC01000002.1"/>
</dbReference>
<evidence type="ECO:0000313" key="2">
    <source>
        <dbReference type="EMBL" id="SHH19711.1"/>
    </source>
</evidence>
<dbReference type="InterPro" id="IPR009937">
    <property type="entry name" value="Phage_holin_3_6"/>
</dbReference>
<feature type="transmembrane region" description="Helical" evidence="1">
    <location>
        <begin position="12"/>
        <end position="33"/>
    </location>
</feature>
<dbReference type="EMBL" id="FQXC01000002">
    <property type="protein sequence ID" value="SHH19711.1"/>
    <property type="molecule type" value="Genomic_DNA"/>
</dbReference>
<keyword evidence="1" id="KW-0472">Membrane</keyword>
<feature type="transmembrane region" description="Helical" evidence="1">
    <location>
        <begin position="45"/>
        <end position="69"/>
    </location>
</feature>
<gene>
    <name evidence="2" type="ORF">SAMN05443551_1569</name>
</gene>
<accession>A0A1M5R0N4</accession>
<dbReference type="Pfam" id="PF07332">
    <property type="entry name" value="Phage_holin_3_6"/>
    <property type="match status" value="1"/>
</dbReference>
<reference evidence="2 3" key="1">
    <citation type="submission" date="2016-11" db="EMBL/GenBank/DDBJ databases">
        <authorList>
            <person name="Jaros S."/>
            <person name="Januszkiewicz K."/>
            <person name="Wedrychowicz H."/>
        </authorList>
    </citation>
    <scope>NUCLEOTIDE SEQUENCE [LARGE SCALE GENOMIC DNA]</scope>
    <source>
        <strain evidence="2 3">DSM 29431</strain>
    </source>
</reference>
<evidence type="ECO:0000313" key="3">
    <source>
        <dbReference type="Proteomes" id="UP000184221"/>
    </source>
</evidence>
<keyword evidence="1" id="KW-0812">Transmembrane</keyword>
<dbReference type="AlphaFoldDB" id="A0A1M5R0N4"/>
<keyword evidence="1" id="KW-1133">Transmembrane helix</keyword>
<organism evidence="2 3">
    <name type="scientific">Marivita hallyeonensis</name>
    <dbReference type="NCBI Taxonomy" id="996342"/>
    <lineage>
        <taxon>Bacteria</taxon>
        <taxon>Pseudomonadati</taxon>
        <taxon>Pseudomonadota</taxon>
        <taxon>Alphaproteobacteria</taxon>
        <taxon>Rhodobacterales</taxon>
        <taxon>Roseobacteraceae</taxon>
        <taxon>Marivita</taxon>
    </lineage>
</organism>